<dbReference type="RefSeq" id="XP_066636009.1">
    <property type="nucleotide sequence ID" value="XM_066773442.1"/>
</dbReference>
<reference evidence="2 5" key="3">
    <citation type="submission" date="2024-02" db="EMBL/GenBank/DDBJ databases">
        <title>De novo assembly and annotation of 12 fungi associated with fruit tree decline syndrome in Ontario, Canada.</title>
        <authorList>
            <person name="Sulman M."/>
            <person name="Ellouze W."/>
            <person name="Ilyukhin E."/>
        </authorList>
    </citation>
    <scope>NUCLEOTIDE SEQUENCE [LARGE SCALE GENOMIC DNA]</scope>
    <source>
        <strain evidence="2 5">FDS-637</strain>
    </source>
</reference>
<evidence type="ECO:0000313" key="3">
    <source>
        <dbReference type="EMBL" id="KKY27388.1"/>
    </source>
</evidence>
<name>A0A0G2GVX8_9PEZI</name>
<evidence type="ECO:0000313" key="2">
    <source>
        <dbReference type="EMBL" id="KAL0262980.1"/>
    </source>
</evidence>
<dbReference type="GeneID" id="92006040"/>
<protein>
    <recommendedName>
        <fullName evidence="1">Protein root UVB sensitive/RUS domain-containing protein</fullName>
    </recommendedName>
</protein>
<dbReference type="EMBL" id="JAJVCZ030000002">
    <property type="protein sequence ID" value="KAL0262980.1"/>
    <property type="molecule type" value="Genomic_DNA"/>
</dbReference>
<gene>
    <name evidence="2" type="ORF">SLS55_001955</name>
    <name evidence="3" type="ORF">UCDDS831_g00790</name>
</gene>
<dbReference type="Proteomes" id="UP001430584">
    <property type="component" value="Unassembled WGS sequence"/>
</dbReference>
<dbReference type="AlphaFoldDB" id="A0A0G2GVX8"/>
<comment type="caution">
    <text evidence="3">The sequence shown here is derived from an EMBL/GenBank/DDBJ whole genome shotgun (WGS) entry which is preliminary data.</text>
</comment>
<keyword evidence="5" id="KW-1185">Reference proteome</keyword>
<organism evidence="3 4">
    <name type="scientific">Diplodia seriata</name>
    <dbReference type="NCBI Taxonomy" id="420778"/>
    <lineage>
        <taxon>Eukaryota</taxon>
        <taxon>Fungi</taxon>
        <taxon>Dikarya</taxon>
        <taxon>Ascomycota</taxon>
        <taxon>Pezizomycotina</taxon>
        <taxon>Dothideomycetes</taxon>
        <taxon>Dothideomycetes incertae sedis</taxon>
        <taxon>Botryosphaeriales</taxon>
        <taxon>Botryosphaeriaceae</taxon>
        <taxon>Diplodia</taxon>
    </lineage>
</organism>
<evidence type="ECO:0000259" key="1">
    <source>
        <dbReference type="Pfam" id="PF04884"/>
    </source>
</evidence>
<dbReference type="Proteomes" id="UP000034182">
    <property type="component" value="Unassembled WGS sequence"/>
</dbReference>
<evidence type="ECO:0000313" key="5">
    <source>
        <dbReference type="Proteomes" id="UP001430584"/>
    </source>
</evidence>
<reference evidence="3 4" key="1">
    <citation type="submission" date="2015-03" db="EMBL/GenBank/DDBJ databases">
        <authorList>
            <person name="Morales-Cruz A."/>
            <person name="Amrine K.C."/>
            <person name="Cantu D."/>
        </authorList>
    </citation>
    <scope>NUCLEOTIDE SEQUENCE [LARGE SCALE GENOMIC DNA]</scope>
    <source>
        <strain evidence="3">DS831</strain>
    </source>
</reference>
<dbReference type="EMBL" id="LAQI01000021">
    <property type="protein sequence ID" value="KKY27388.1"/>
    <property type="molecule type" value="Genomic_DNA"/>
</dbReference>
<dbReference type="Pfam" id="PF04884">
    <property type="entry name" value="UVB_sens_prot"/>
    <property type="match status" value="1"/>
</dbReference>
<dbReference type="InterPro" id="IPR054549">
    <property type="entry name" value="UVB_sens_RUS_dom"/>
</dbReference>
<sequence>METSPPQLELAEYDDAGNTTATYVETGPRIDVILPDQRKSLLLRLLDVFLPAGYPTSVTEDYLPCVIFLLNNTCSDCATNFPIE</sequence>
<reference evidence="3 4" key="2">
    <citation type="submission" date="2015-05" db="EMBL/GenBank/DDBJ databases">
        <title>Distinctive expansion of gene families associated with plant cell wall degradation and secondary metabolism in the genomes of grapevine trunk pathogens.</title>
        <authorList>
            <person name="Lawrence D.P."/>
            <person name="Travadon R."/>
            <person name="Rolshausen P.E."/>
            <person name="Baumgartner K."/>
        </authorList>
    </citation>
    <scope>NUCLEOTIDE SEQUENCE [LARGE SCALE GENOMIC DNA]</scope>
    <source>
        <strain evidence="3">DS831</strain>
    </source>
</reference>
<accession>A0A0G2GVX8</accession>
<proteinExistence type="predicted"/>
<feature type="domain" description="Protein root UVB sensitive/RUS" evidence="1">
    <location>
        <begin position="37"/>
        <end position="77"/>
    </location>
</feature>
<evidence type="ECO:0000313" key="4">
    <source>
        <dbReference type="Proteomes" id="UP000034182"/>
    </source>
</evidence>